<dbReference type="InterPro" id="IPR025935">
    <property type="entry name" value="AbiH"/>
</dbReference>
<name>A0A1Y3CL04_9GAMM</name>
<organism evidence="1 2">
    <name type="scientific">Acinetobacter silvestris</name>
    <dbReference type="NCBI Taxonomy" id="1977882"/>
    <lineage>
        <taxon>Bacteria</taxon>
        <taxon>Pseudomonadati</taxon>
        <taxon>Pseudomonadota</taxon>
        <taxon>Gammaproteobacteria</taxon>
        <taxon>Moraxellales</taxon>
        <taxon>Moraxellaceae</taxon>
        <taxon>Acinetobacter</taxon>
    </lineage>
</organism>
<dbReference type="AlphaFoldDB" id="A0A1Y3CL04"/>
<proteinExistence type="predicted"/>
<keyword evidence="2" id="KW-1185">Reference proteome</keyword>
<gene>
    <name evidence="1" type="ORF">B9T28_00320</name>
</gene>
<sequence length="420" mass="49986">MNILIVGNGFDLSHYLPTKYDHFMDVMGAIENWDIANGEMSFDDLFGSLYEKEDYFFGYTKAMYDTDQIKISVDQIKELKIKLKENVWFRFFLHHVNNIETWIDFESEFAKALDLVAIFSEKAERIYQFNEKLEELVLCRTEKEQNKYILFKEKSIQKLFLLGILDSLIENTHNAKINRKYYRNNKLDLDINSHLIIEDLERNLNNFIKLFDWYLVNIVEKLSPYNKINKEKFTFDIEHLDILSFNYTRTLNRFYTPDTKIEFIHGRVGKSLVLGISDLKNEFLKKFKNYSFTKYHQKLLNNTDYLFLRENKELMSLIDSNSIGQKNINIYIWGHSLAESDESYINEIFSFNQKPNVQCLVTVYFYGNDAPRLLNNLLDILKKDKVELWMKKGWLKFKPNPDIVELNNIEPVELPKIAKA</sequence>
<dbReference type="STRING" id="1977882.B9T28_00320"/>
<dbReference type="Pfam" id="PF14253">
    <property type="entry name" value="AbiH"/>
    <property type="match status" value="1"/>
</dbReference>
<accession>A0A1Y3CL04</accession>
<dbReference type="OrthoDB" id="5903604at2"/>
<comment type="caution">
    <text evidence="1">The sequence shown here is derived from an EMBL/GenBank/DDBJ whole genome shotgun (WGS) entry which is preliminary data.</text>
</comment>
<evidence type="ECO:0008006" key="3">
    <source>
        <dbReference type="Google" id="ProtNLM"/>
    </source>
</evidence>
<reference evidence="1 2" key="1">
    <citation type="submission" date="2017-04" db="EMBL/GenBank/DDBJ databases">
        <title>High diversity of culturable Acinetobacter species in natural soil and water ecosystems.</title>
        <authorList>
            <person name="Nemec A."/>
            <person name="Radolfova-Krizova L."/>
        </authorList>
    </citation>
    <scope>NUCLEOTIDE SEQUENCE [LARGE SCALE GENOMIC DNA]</scope>
    <source>
        <strain evidence="1 2">ANC 4999</strain>
    </source>
</reference>
<dbReference type="EMBL" id="NEGB01000001">
    <property type="protein sequence ID" value="OTG67128.1"/>
    <property type="molecule type" value="Genomic_DNA"/>
</dbReference>
<dbReference type="RefSeq" id="WP_086201988.1">
    <property type="nucleotide sequence ID" value="NZ_NEGB01000001.1"/>
</dbReference>
<evidence type="ECO:0000313" key="2">
    <source>
        <dbReference type="Proteomes" id="UP000242765"/>
    </source>
</evidence>
<evidence type="ECO:0000313" key="1">
    <source>
        <dbReference type="EMBL" id="OTG67128.1"/>
    </source>
</evidence>
<dbReference type="Proteomes" id="UP000242765">
    <property type="component" value="Unassembled WGS sequence"/>
</dbReference>
<protein>
    <recommendedName>
        <fullName evidence="3">Bacteriophage abortive infection AbiH</fullName>
    </recommendedName>
</protein>